<accession>A0A918NZX9</accession>
<sequence>MNPKRFSRRFARCLTRERCDNCGWQGSDIDSRRSARQLARGYWDGWGRMMFRTTVRGACSATGNALVSFIIWWLQSK</sequence>
<keyword evidence="1" id="KW-1133">Transmembrane helix</keyword>
<protein>
    <submittedName>
        <fullName evidence="2">Uncharacterized protein</fullName>
    </submittedName>
</protein>
<name>A0A918NZX9_9ACTN</name>
<keyword evidence="3" id="KW-1185">Reference proteome</keyword>
<keyword evidence="1" id="KW-0472">Membrane</keyword>
<reference evidence="2" key="1">
    <citation type="journal article" date="2014" name="Int. J. Syst. Evol. Microbiol.">
        <title>Complete genome sequence of Corynebacterium casei LMG S-19264T (=DSM 44701T), isolated from a smear-ripened cheese.</title>
        <authorList>
            <consortium name="US DOE Joint Genome Institute (JGI-PGF)"/>
            <person name="Walter F."/>
            <person name="Albersmeier A."/>
            <person name="Kalinowski J."/>
            <person name="Ruckert C."/>
        </authorList>
    </citation>
    <scope>NUCLEOTIDE SEQUENCE</scope>
    <source>
        <strain evidence="2">JCM 4790</strain>
    </source>
</reference>
<dbReference type="AlphaFoldDB" id="A0A918NZX9"/>
<keyword evidence="1" id="KW-0812">Transmembrane</keyword>
<reference evidence="2" key="2">
    <citation type="submission" date="2020-09" db="EMBL/GenBank/DDBJ databases">
        <authorList>
            <person name="Sun Q."/>
            <person name="Ohkuma M."/>
        </authorList>
    </citation>
    <scope>NUCLEOTIDE SEQUENCE</scope>
    <source>
        <strain evidence="2">JCM 4790</strain>
    </source>
</reference>
<evidence type="ECO:0000313" key="3">
    <source>
        <dbReference type="Proteomes" id="UP000619244"/>
    </source>
</evidence>
<comment type="caution">
    <text evidence="2">The sequence shown here is derived from an EMBL/GenBank/DDBJ whole genome shotgun (WGS) entry which is preliminary data.</text>
</comment>
<evidence type="ECO:0000256" key="1">
    <source>
        <dbReference type="SAM" id="Phobius"/>
    </source>
</evidence>
<dbReference type="Proteomes" id="UP000619244">
    <property type="component" value="Unassembled WGS sequence"/>
</dbReference>
<feature type="transmembrane region" description="Helical" evidence="1">
    <location>
        <begin position="55"/>
        <end position="74"/>
    </location>
</feature>
<dbReference type="EMBL" id="BMVU01000072">
    <property type="protein sequence ID" value="GGY10181.1"/>
    <property type="molecule type" value="Genomic_DNA"/>
</dbReference>
<organism evidence="2 3">
    <name type="scientific">Streptomyces minutiscleroticus</name>
    <dbReference type="NCBI Taxonomy" id="68238"/>
    <lineage>
        <taxon>Bacteria</taxon>
        <taxon>Bacillati</taxon>
        <taxon>Actinomycetota</taxon>
        <taxon>Actinomycetes</taxon>
        <taxon>Kitasatosporales</taxon>
        <taxon>Streptomycetaceae</taxon>
        <taxon>Streptomyces</taxon>
    </lineage>
</organism>
<gene>
    <name evidence="2" type="ORF">GCM10010358_73410</name>
</gene>
<evidence type="ECO:0000313" key="2">
    <source>
        <dbReference type="EMBL" id="GGY10181.1"/>
    </source>
</evidence>
<proteinExistence type="predicted"/>